<dbReference type="EMBL" id="DXDD01000034">
    <property type="protein sequence ID" value="HIY59522.1"/>
    <property type="molecule type" value="Genomic_DNA"/>
</dbReference>
<dbReference type="Gene3D" id="2.115.10.20">
    <property type="entry name" value="Glycosyl hydrolase domain, family 43"/>
    <property type="match status" value="1"/>
</dbReference>
<evidence type="ECO:0000256" key="3">
    <source>
        <dbReference type="ARBA" id="ARBA00022801"/>
    </source>
</evidence>
<evidence type="ECO:0000256" key="1">
    <source>
        <dbReference type="ARBA" id="ARBA00004834"/>
    </source>
</evidence>
<dbReference type="InterPro" id="IPR023296">
    <property type="entry name" value="Glyco_hydro_beta-prop_sf"/>
</dbReference>
<evidence type="ECO:0000256" key="6">
    <source>
        <dbReference type="PIRSR" id="PIRSR606710-2"/>
    </source>
</evidence>
<dbReference type="Proteomes" id="UP000824007">
    <property type="component" value="Unassembled WGS sequence"/>
</dbReference>
<feature type="active site" description="Proton acceptor" evidence="5">
    <location>
        <position position="18"/>
    </location>
</feature>
<comment type="caution">
    <text evidence="8">The sequence shown here is derived from an EMBL/GenBank/DDBJ whole genome shotgun (WGS) entry which is preliminary data.</text>
</comment>
<dbReference type="InterPro" id="IPR050727">
    <property type="entry name" value="GH43_arabinanases"/>
</dbReference>
<evidence type="ECO:0000256" key="2">
    <source>
        <dbReference type="ARBA" id="ARBA00009865"/>
    </source>
</evidence>
<dbReference type="PANTHER" id="PTHR43301">
    <property type="entry name" value="ARABINAN ENDO-1,5-ALPHA-L-ARABINOSIDASE"/>
    <property type="match status" value="1"/>
</dbReference>
<sequence length="311" mass="35208">MKLYKRKPGDTAPLGQPDPYMIKASDGRYYIYATGPAGPQLYSSDHLTDGWEYEGVCLDMTGQKNCWAPCVLEIDGAYYMYYSSMDADSDDEHGQTMRVAISDSPHGPFRKVKDLLPPFSIDPHTVATPSGLYFFYCQNVYEVERVGTVIVCDKMKDPLTVEGNPVCVVRPTMDEEIYQRDRFKKGEHWHTIEGAFYFCVGETHFLMYSGACHQNPTYFIGYSVAHGAPDADLRTLDWKKYPNDHTYAPLISKTDTIEGMGHNSVLFDDGKYYIVYHGRDITDSQPAEDSRCARIDELKIDGDKLSVQVTP</sequence>
<protein>
    <submittedName>
        <fullName evidence="8">Glycoside hydrolase family 43 protein</fullName>
    </submittedName>
</protein>
<reference evidence="8" key="2">
    <citation type="submission" date="2021-04" db="EMBL/GenBank/DDBJ databases">
        <authorList>
            <person name="Gilroy R."/>
        </authorList>
    </citation>
    <scope>NUCLEOTIDE SEQUENCE</scope>
    <source>
        <strain evidence="8">ChiSxjej3B15-24422</strain>
    </source>
</reference>
<dbReference type="CDD" id="cd08991">
    <property type="entry name" value="GH43_HoAraf43-like"/>
    <property type="match status" value="1"/>
</dbReference>
<dbReference type="GO" id="GO:0005975">
    <property type="term" value="P:carbohydrate metabolic process"/>
    <property type="evidence" value="ECO:0007669"/>
    <property type="project" value="InterPro"/>
</dbReference>
<dbReference type="GO" id="GO:0004553">
    <property type="term" value="F:hydrolase activity, hydrolyzing O-glycosyl compounds"/>
    <property type="evidence" value="ECO:0007669"/>
    <property type="project" value="InterPro"/>
</dbReference>
<accession>A0A9D1YQV9</accession>
<keyword evidence="4 7" id="KW-0326">Glycosidase</keyword>
<comment type="similarity">
    <text evidence="2 7">Belongs to the glycosyl hydrolase 43 family.</text>
</comment>
<evidence type="ECO:0000313" key="8">
    <source>
        <dbReference type="EMBL" id="HIY59522.1"/>
    </source>
</evidence>
<gene>
    <name evidence="8" type="ORF">H9831_02405</name>
</gene>
<dbReference type="InterPro" id="IPR006710">
    <property type="entry name" value="Glyco_hydro_43"/>
</dbReference>
<evidence type="ECO:0000256" key="5">
    <source>
        <dbReference type="PIRSR" id="PIRSR606710-1"/>
    </source>
</evidence>
<proteinExistence type="inferred from homology"/>
<evidence type="ECO:0000256" key="4">
    <source>
        <dbReference type="ARBA" id="ARBA00023295"/>
    </source>
</evidence>
<comment type="pathway">
    <text evidence="1">Glycan metabolism; L-arabinan degradation.</text>
</comment>
<feature type="active site" description="Proton donor" evidence="5">
    <location>
        <position position="193"/>
    </location>
</feature>
<organism evidence="8 9">
    <name type="scientific">Candidatus Eisenbergiella pullistercoris</name>
    <dbReference type="NCBI Taxonomy" id="2838555"/>
    <lineage>
        <taxon>Bacteria</taxon>
        <taxon>Bacillati</taxon>
        <taxon>Bacillota</taxon>
        <taxon>Clostridia</taxon>
        <taxon>Lachnospirales</taxon>
        <taxon>Lachnospiraceae</taxon>
        <taxon>Eisenbergiella</taxon>
    </lineage>
</organism>
<dbReference type="AlphaFoldDB" id="A0A9D1YQV9"/>
<evidence type="ECO:0000313" key="9">
    <source>
        <dbReference type="Proteomes" id="UP000824007"/>
    </source>
</evidence>
<reference evidence="8" key="1">
    <citation type="journal article" date="2021" name="PeerJ">
        <title>Extensive microbial diversity within the chicken gut microbiome revealed by metagenomics and culture.</title>
        <authorList>
            <person name="Gilroy R."/>
            <person name="Ravi A."/>
            <person name="Getino M."/>
            <person name="Pursley I."/>
            <person name="Horton D.L."/>
            <person name="Alikhan N.F."/>
            <person name="Baker D."/>
            <person name="Gharbi K."/>
            <person name="Hall N."/>
            <person name="Watson M."/>
            <person name="Adriaenssens E.M."/>
            <person name="Foster-Nyarko E."/>
            <person name="Jarju S."/>
            <person name="Secka A."/>
            <person name="Antonio M."/>
            <person name="Oren A."/>
            <person name="Chaudhuri R.R."/>
            <person name="La Ragione R."/>
            <person name="Hildebrand F."/>
            <person name="Pallen M.J."/>
        </authorList>
    </citation>
    <scope>NUCLEOTIDE SEQUENCE</scope>
    <source>
        <strain evidence="8">ChiSxjej3B15-24422</strain>
    </source>
</reference>
<feature type="site" description="Important for catalytic activity, responsible for pKa modulation of the active site Glu and correct orientation of both the proton donor and substrate" evidence="6">
    <location>
        <position position="122"/>
    </location>
</feature>
<name>A0A9D1YQV9_9FIRM</name>
<evidence type="ECO:0000256" key="7">
    <source>
        <dbReference type="RuleBase" id="RU361187"/>
    </source>
</evidence>
<keyword evidence="3 7" id="KW-0378">Hydrolase</keyword>
<dbReference type="Pfam" id="PF04616">
    <property type="entry name" value="Glyco_hydro_43"/>
    <property type="match status" value="1"/>
</dbReference>
<dbReference type="SUPFAM" id="SSF75005">
    <property type="entry name" value="Arabinanase/levansucrase/invertase"/>
    <property type="match status" value="1"/>
</dbReference>
<dbReference type="PANTHER" id="PTHR43301:SF3">
    <property type="entry name" value="ARABINAN ENDO-1,5-ALPHA-L-ARABINOSIDASE A-RELATED"/>
    <property type="match status" value="1"/>
</dbReference>